<keyword evidence="4" id="KW-1185">Reference proteome</keyword>
<organism evidence="3 4">
    <name type="scientific">Friedmanniomyces simplex</name>
    <dbReference type="NCBI Taxonomy" id="329884"/>
    <lineage>
        <taxon>Eukaryota</taxon>
        <taxon>Fungi</taxon>
        <taxon>Dikarya</taxon>
        <taxon>Ascomycota</taxon>
        <taxon>Pezizomycotina</taxon>
        <taxon>Dothideomycetes</taxon>
        <taxon>Dothideomycetidae</taxon>
        <taxon>Mycosphaerellales</taxon>
        <taxon>Teratosphaeriaceae</taxon>
        <taxon>Friedmanniomyces</taxon>
    </lineage>
</organism>
<dbReference type="AlphaFoldDB" id="A0A4U0XKJ5"/>
<sequence>MPSKLAKVQKHVSKKKGSKINSLHENSRDAKRLRNAGARDDRVSRLGAVREKANRQWLERVFFFQDRLPDTLHPLDLESIQALITEYLKRNDEEIEQLKAERRVGRPPSTRFTILEQEKKVEGKEYESGFWVPNLQDEETLTRLDGWKGDWISLANLRFLRVDVGGMVKESQFPPRAFYGSRSPFFDAALNKCWKEGSDKKVALPQDQPHVVTLYIQQLYSGKIHITKTRTRDGLDKHENIPEYPLLAELLVFGERVQDAAFKNAVMDAFLARIIEPMDGLCSFPVTTTIDTIYKSTMSGSVARQLMVDVHVLFGYEHWITPRPEDHNKEFLMDLARGMMEARAEGNWQPIQNAALVMSVMDFDRYHQNSKAAKN</sequence>
<dbReference type="PANTHER" id="PTHR13349:SF2">
    <property type="entry name" value="TRANSLATION MACHINERY-ASSOCIATED PROTEIN 16"/>
    <property type="match status" value="1"/>
</dbReference>
<dbReference type="Gene3D" id="1.20.1440.170">
    <property type="entry name" value="Translation machinery-associated protein 16-like"/>
    <property type="match status" value="1"/>
</dbReference>
<dbReference type="EMBL" id="NAJQ01000198">
    <property type="protein sequence ID" value="TKA75285.1"/>
    <property type="molecule type" value="Genomic_DNA"/>
</dbReference>
<evidence type="ECO:0000313" key="3">
    <source>
        <dbReference type="EMBL" id="TKA75285.1"/>
    </source>
</evidence>
<proteinExistence type="inferred from homology"/>
<feature type="compositionally biased region" description="Basic residues" evidence="2">
    <location>
        <begin position="7"/>
        <end position="18"/>
    </location>
</feature>
<gene>
    <name evidence="3" type="ORF">B0A55_05077</name>
</gene>
<dbReference type="OrthoDB" id="270284at2759"/>
<dbReference type="Gene3D" id="3.30.710.10">
    <property type="entry name" value="Potassium Channel Kv1.1, Chain A"/>
    <property type="match status" value="1"/>
</dbReference>
<dbReference type="Pfam" id="PF11176">
    <property type="entry name" value="Tma16"/>
    <property type="match status" value="1"/>
</dbReference>
<dbReference type="InterPro" id="IPR011333">
    <property type="entry name" value="SKP1/BTB/POZ_sf"/>
</dbReference>
<dbReference type="Proteomes" id="UP000309340">
    <property type="component" value="Unassembled WGS sequence"/>
</dbReference>
<evidence type="ECO:0008006" key="5">
    <source>
        <dbReference type="Google" id="ProtNLM"/>
    </source>
</evidence>
<evidence type="ECO:0000256" key="2">
    <source>
        <dbReference type="SAM" id="MobiDB-lite"/>
    </source>
</evidence>
<accession>A0A4U0XKJ5</accession>
<evidence type="ECO:0000313" key="4">
    <source>
        <dbReference type="Proteomes" id="UP000309340"/>
    </source>
</evidence>
<comment type="caution">
    <text evidence="3">The sequence shown here is derived from an EMBL/GenBank/DDBJ whole genome shotgun (WGS) entry which is preliminary data.</text>
</comment>
<name>A0A4U0XKJ5_9PEZI</name>
<comment type="similarity">
    <text evidence="1">Belongs to the TMA16 family.</text>
</comment>
<dbReference type="GO" id="GO:0005634">
    <property type="term" value="C:nucleus"/>
    <property type="evidence" value="ECO:0007669"/>
    <property type="project" value="TreeGrafter"/>
</dbReference>
<evidence type="ECO:0000256" key="1">
    <source>
        <dbReference type="ARBA" id="ARBA00034127"/>
    </source>
</evidence>
<dbReference type="PANTHER" id="PTHR13349">
    <property type="entry name" value="TRANSLATION MACHINERY-ASSOCIATED PROTEIN 16"/>
    <property type="match status" value="1"/>
</dbReference>
<dbReference type="InterPro" id="IPR038356">
    <property type="entry name" value="Tma16_sf"/>
</dbReference>
<feature type="region of interest" description="Disordered" evidence="2">
    <location>
        <begin position="1"/>
        <end position="28"/>
    </location>
</feature>
<reference evidence="3 4" key="1">
    <citation type="submission" date="2017-03" db="EMBL/GenBank/DDBJ databases">
        <title>Genomes of endolithic fungi from Antarctica.</title>
        <authorList>
            <person name="Coleine C."/>
            <person name="Masonjones S."/>
            <person name="Stajich J.E."/>
        </authorList>
    </citation>
    <scope>NUCLEOTIDE SEQUENCE [LARGE SCALE GENOMIC DNA]</scope>
    <source>
        <strain evidence="3 4">CCFEE 5184</strain>
    </source>
</reference>
<dbReference type="InterPro" id="IPR021346">
    <property type="entry name" value="Tma16"/>
</dbReference>
<dbReference type="CDD" id="cd18186">
    <property type="entry name" value="BTB_POZ_ZBTB_KLHL-like"/>
    <property type="match status" value="1"/>
</dbReference>
<dbReference type="STRING" id="329884.A0A4U0XKJ5"/>
<protein>
    <recommendedName>
        <fullName evidence="5">BTB domain-containing protein</fullName>
    </recommendedName>
</protein>